<comment type="caution">
    <text evidence="1">The sequence shown here is derived from an EMBL/GenBank/DDBJ whole genome shotgun (WGS) entry which is preliminary data.</text>
</comment>
<name>A0A933MLK4_UNCT6</name>
<accession>A0A933MLK4</accession>
<dbReference type="Proteomes" id="UP000736328">
    <property type="component" value="Unassembled WGS sequence"/>
</dbReference>
<dbReference type="CDD" id="cd12952">
    <property type="entry name" value="MMP_ACEL2062"/>
    <property type="match status" value="1"/>
</dbReference>
<organism evidence="1 2">
    <name type="scientific">candidate division TA06 bacterium</name>
    <dbReference type="NCBI Taxonomy" id="2250710"/>
    <lineage>
        <taxon>Bacteria</taxon>
        <taxon>Bacteria division TA06</taxon>
    </lineage>
</organism>
<evidence type="ECO:0000313" key="2">
    <source>
        <dbReference type="Proteomes" id="UP000736328"/>
    </source>
</evidence>
<reference evidence="1" key="1">
    <citation type="submission" date="2020-07" db="EMBL/GenBank/DDBJ databases">
        <title>Huge and variable diversity of episymbiotic CPR bacteria and DPANN archaea in groundwater ecosystems.</title>
        <authorList>
            <person name="He C.Y."/>
            <person name="Keren R."/>
            <person name="Whittaker M."/>
            <person name="Farag I.F."/>
            <person name="Doudna J."/>
            <person name="Cate J.H.D."/>
            <person name="Banfield J.F."/>
        </authorList>
    </citation>
    <scope>NUCLEOTIDE SEQUENCE</scope>
    <source>
        <strain evidence="1">NC_groundwater_1520_Pr4_B-0.1um_53_5</strain>
    </source>
</reference>
<gene>
    <name evidence="1" type="ORF">HY768_10345</name>
</gene>
<dbReference type="InterPro" id="IPR038555">
    <property type="entry name" value="Zincin_1_sf"/>
</dbReference>
<proteinExistence type="predicted"/>
<protein>
    <submittedName>
        <fullName evidence="1">Metallopeptidase family protein</fullName>
    </submittedName>
</protein>
<dbReference type="AlphaFoldDB" id="A0A933MLK4"/>
<dbReference type="Pfam" id="PF06262">
    <property type="entry name" value="Zincin_1"/>
    <property type="match status" value="1"/>
</dbReference>
<dbReference type="SUPFAM" id="SSF55486">
    <property type="entry name" value="Metalloproteases ('zincins'), catalytic domain"/>
    <property type="match status" value="1"/>
</dbReference>
<dbReference type="EMBL" id="JACQXR010000139">
    <property type="protein sequence ID" value="MBI4727596.1"/>
    <property type="molecule type" value="Genomic_DNA"/>
</dbReference>
<sequence>MTRKKFEDIAGQAIAELPEEFRRKLENIAVTIEDYPSDNTLLSLDPKPRKHQLLGIYIGIPYNRRPPYPISGALPERVELYQKNIETLCSNESEIRFQIKETIIHEIGHYFGLSEETLERLQKRQNQPQRPKEPKIN</sequence>
<evidence type="ECO:0000313" key="1">
    <source>
        <dbReference type="EMBL" id="MBI4727596.1"/>
    </source>
</evidence>
<dbReference type="Gene3D" id="3.30.2010.20">
    <property type="match status" value="1"/>
</dbReference>
<dbReference type="InterPro" id="IPR010428">
    <property type="entry name" value="Zincin_1"/>
</dbReference>